<dbReference type="SUPFAM" id="SSF56300">
    <property type="entry name" value="Metallo-dependent phosphatases"/>
    <property type="match status" value="1"/>
</dbReference>
<dbReference type="Pfam" id="PF16371">
    <property type="entry name" value="MetallophosN"/>
    <property type="match status" value="1"/>
</dbReference>
<evidence type="ECO:0000259" key="2">
    <source>
        <dbReference type="Pfam" id="PF00149"/>
    </source>
</evidence>
<proteinExistence type="predicted"/>
<accession>A0ABQ3GMU4</accession>
<evidence type="ECO:0000259" key="4">
    <source>
        <dbReference type="Pfam" id="PF16371"/>
    </source>
</evidence>
<keyword evidence="6" id="KW-1185">Reference proteome</keyword>
<dbReference type="PANTHER" id="PTHR43143:SF6">
    <property type="entry name" value="BLL3016 PROTEIN"/>
    <property type="match status" value="1"/>
</dbReference>
<sequence length="618" mass="66370">MNNESSTPENRRSPYRTATAITAAAGLTLLAAGAAIATPGGESAQNASENSAVSGDWAETAYRGQVDVVAGDGAADEVLRGVVFDDRNENSTQDRGERGIKGVTVSNGRDVVETDAKGRYELPAFENMTAFVTQPAGWQVPVDADNVAQFSYNHLPEGSPEDLKFGGLAPTGALPEAVNFPLAKAKQTKSKEQHCLIGGDVQTYTQEEVGFAKNGAFADLAARTDYAGCGALFIGDVVGDDLSLYPQTRELSGMLNGPARFLPGNHDLDFDATDSAHVFDTFRAQLGPEYYSYDAGDAHVVALNTVEFPTKQPAAKGDYTGSIDEKQLEWLRNDIANTPEDKLIVLAAHIPLLDFADQGSSKHQVAQVKEIYEMLEGREAIALGGHTHSIENMREGDALEGWKDVMGVDELPFTHITAGAISGDWFSGEVTENGYPVAVQRDGGQPGVLTLDIDGTDVVERFTVRGEADDHQMALGLNTPAYREWFEANKSNKGEAEEFESSLTVSRDDLAGTTWLTTNFWMGSTGSTVEVEIDGQAAEAIRTQPMQGEGQLVGAEYSDPVAVQQQLVHGGSLADRSMHLWRLELPADLADGEHTAEVTATDVHGREFTETLTFEVAE</sequence>
<dbReference type="Gene3D" id="2.60.40.10">
    <property type="entry name" value="Immunoglobulins"/>
    <property type="match status" value="2"/>
</dbReference>
<feature type="domain" description="Calcineurin-like phosphoesterase" evidence="2">
    <location>
        <begin position="199"/>
        <end position="388"/>
    </location>
</feature>
<dbReference type="EMBL" id="BMXK01000021">
    <property type="protein sequence ID" value="GHD13779.1"/>
    <property type="molecule type" value="Genomic_DNA"/>
</dbReference>
<dbReference type="Pfam" id="PF00149">
    <property type="entry name" value="Metallophos"/>
    <property type="match status" value="1"/>
</dbReference>
<dbReference type="Pfam" id="PF16370">
    <property type="entry name" value="MetallophosC"/>
    <property type="match status" value="1"/>
</dbReference>
<dbReference type="InterPro" id="IPR032285">
    <property type="entry name" value="Metallophos_N"/>
</dbReference>
<feature type="chain" id="PRO_5047045566" description="Calcineurin-like phosphoesterase" evidence="1">
    <location>
        <begin position="38"/>
        <end position="618"/>
    </location>
</feature>
<dbReference type="InterPro" id="IPR006311">
    <property type="entry name" value="TAT_signal"/>
</dbReference>
<evidence type="ECO:0000313" key="6">
    <source>
        <dbReference type="Proteomes" id="UP000642819"/>
    </source>
</evidence>
<organism evidence="5 6">
    <name type="scientific">Zhihengliuella salsuginis</name>
    <dbReference type="NCBI Taxonomy" id="578222"/>
    <lineage>
        <taxon>Bacteria</taxon>
        <taxon>Bacillati</taxon>
        <taxon>Actinomycetota</taxon>
        <taxon>Actinomycetes</taxon>
        <taxon>Micrococcales</taxon>
        <taxon>Micrococcaceae</taxon>
        <taxon>Zhihengliuella</taxon>
    </lineage>
</organism>
<feature type="domain" description="Calcineurin-like phosphoesterase N-terminal" evidence="4">
    <location>
        <begin position="95"/>
        <end position="156"/>
    </location>
</feature>
<dbReference type="PANTHER" id="PTHR43143">
    <property type="entry name" value="METALLOPHOSPHOESTERASE, CALCINEURIN SUPERFAMILY"/>
    <property type="match status" value="1"/>
</dbReference>
<keyword evidence="1" id="KW-0732">Signal</keyword>
<dbReference type="Gene3D" id="3.60.21.10">
    <property type="match status" value="1"/>
</dbReference>
<dbReference type="InterPro" id="IPR032288">
    <property type="entry name" value="Metallophos_C"/>
</dbReference>
<evidence type="ECO:0000259" key="3">
    <source>
        <dbReference type="Pfam" id="PF16370"/>
    </source>
</evidence>
<reference evidence="6" key="1">
    <citation type="journal article" date="2019" name="Int. J. Syst. Evol. Microbiol.">
        <title>The Global Catalogue of Microorganisms (GCM) 10K type strain sequencing project: providing services to taxonomists for standard genome sequencing and annotation.</title>
        <authorList>
            <consortium name="The Broad Institute Genomics Platform"/>
            <consortium name="The Broad Institute Genome Sequencing Center for Infectious Disease"/>
            <person name="Wu L."/>
            <person name="Ma J."/>
        </authorList>
    </citation>
    <scope>NUCLEOTIDE SEQUENCE [LARGE SCALE GENOMIC DNA]</scope>
    <source>
        <strain evidence="6">KCTC 19466</strain>
    </source>
</reference>
<dbReference type="InterPro" id="IPR004843">
    <property type="entry name" value="Calcineurin-like_PHP"/>
</dbReference>
<dbReference type="Proteomes" id="UP000642819">
    <property type="component" value="Unassembled WGS sequence"/>
</dbReference>
<dbReference type="PROSITE" id="PS51318">
    <property type="entry name" value="TAT"/>
    <property type="match status" value="1"/>
</dbReference>
<dbReference type="InterPro" id="IPR051918">
    <property type="entry name" value="STPP_CPPED1"/>
</dbReference>
<dbReference type="InterPro" id="IPR013783">
    <property type="entry name" value="Ig-like_fold"/>
</dbReference>
<evidence type="ECO:0000313" key="5">
    <source>
        <dbReference type="EMBL" id="GHD13779.1"/>
    </source>
</evidence>
<protein>
    <recommendedName>
        <fullName evidence="7">Calcineurin-like phosphoesterase</fullName>
    </recommendedName>
</protein>
<evidence type="ECO:0008006" key="7">
    <source>
        <dbReference type="Google" id="ProtNLM"/>
    </source>
</evidence>
<dbReference type="RefSeq" id="WP_229791207.1">
    <property type="nucleotide sequence ID" value="NZ_BMXK01000021.1"/>
</dbReference>
<gene>
    <name evidence="5" type="ORF">GCM10008096_30330</name>
</gene>
<feature type="domain" description="Calcineurin-like phosphoesterase C-terminal" evidence="3">
    <location>
        <begin position="418"/>
        <end position="608"/>
    </location>
</feature>
<evidence type="ECO:0000256" key="1">
    <source>
        <dbReference type="SAM" id="SignalP"/>
    </source>
</evidence>
<comment type="caution">
    <text evidence="5">The sequence shown here is derived from an EMBL/GenBank/DDBJ whole genome shotgun (WGS) entry which is preliminary data.</text>
</comment>
<dbReference type="InterPro" id="IPR029052">
    <property type="entry name" value="Metallo-depent_PP-like"/>
</dbReference>
<feature type="signal peptide" evidence="1">
    <location>
        <begin position="1"/>
        <end position="37"/>
    </location>
</feature>
<name>A0ABQ3GMU4_9MICC</name>